<dbReference type="PANTHER" id="PTHR12145">
    <property type="entry name" value="MANNAN ENDO-1,6-ALPHA-MANNOSIDASE DCW1"/>
    <property type="match status" value="1"/>
</dbReference>
<gene>
    <name evidence="10" type="ORF">EJ06DRAFT_358881</name>
</gene>
<dbReference type="PIRSF" id="PIRSF016302">
    <property type="entry name" value="Man_a_manosd"/>
    <property type="match status" value="1"/>
</dbReference>
<organism evidence="10 11">
    <name type="scientific">Trichodelitschia bisporula</name>
    <dbReference type="NCBI Taxonomy" id="703511"/>
    <lineage>
        <taxon>Eukaryota</taxon>
        <taxon>Fungi</taxon>
        <taxon>Dikarya</taxon>
        <taxon>Ascomycota</taxon>
        <taxon>Pezizomycotina</taxon>
        <taxon>Dothideomycetes</taxon>
        <taxon>Dothideomycetes incertae sedis</taxon>
        <taxon>Phaeotrichales</taxon>
        <taxon>Phaeotrichaceae</taxon>
        <taxon>Trichodelitschia</taxon>
    </lineage>
</organism>
<evidence type="ECO:0000256" key="3">
    <source>
        <dbReference type="ARBA" id="ARBA00012350"/>
    </source>
</evidence>
<dbReference type="EMBL" id="ML996692">
    <property type="protein sequence ID" value="KAF2401760.1"/>
    <property type="molecule type" value="Genomic_DNA"/>
</dbReference>
<keyword evidence="4 9" id="KW-0732">Signal</keyword>
<dbReference type="GO" id="GO:0016052">
    <property type="term" value="P:carbohydrate catabolic process"/>
    <property type="evidence" value="ECO:0007669"/>
    <property type="project" value="InterPro"/>
</dbReference>
<keyword evidence="7 8" id="KW-0326">Glycosidase</keyword>
<keyword evidence="11" id="KW-1185">Reference proteome</keyword>
<dbReference type="InterPro" id="IPR008928">
    <property type="entry name" value="6-hairpin_glycosidase_sf"/>
</dbReference>
<evidence type="ECO:0000313" key="10">
    <source>
        <dbReference type="EMBL" id="KAF2401760.1"/>
    </source>
</evidence>
<evidence type="ECO:0000256" key="6">
    <source>
        <dbReference type="ARBA" id="ARBA00023180"/>
    </source>
</evidence>
<name>A0A6G1I0F9_9PEZI</name>
<comment type="catalytic activity">
    <reaction evidence="1 8">
        <text>Random hydrolysis of (1-&gt;6)-alpha-D-mannosidic linkages in unbranched (1-&gt;6)-mannans.</text>
        <dbReference type="EC" id="3.2.1.101"/>
    </reaction>
</comment>
<evidence type="ECO:0000313" key="11">
    <source>
        <dbReference type="Proteomes" id="UP000799640"/>
    </source>
</evidence>
<reference evidence="10" key="1">
    <citation type="journal article" date="2020" name="Stud. Mycol.">
        <title>101 Dothideomycetes genomes: a test case for predicting lifestyles and emergence of pathogens.</title>
        <authorList>
            <person name="Haridas S."/>
            <person name="Albert R."/>
            <person name="Binder M."/>
            <person name="Bloem J."/>
            <person name="Labutti K."/>
            <person name="Salamov A."/>
            <person name="Andreopoulos B."/>
            <person name="Baker S."/>
            <person name="Barry K."/>
            <person name="Bills G."/>
            <person name="Bluhm B."/>
            <person name="Cannon C."/>
            <person name="Castanera R."/>
            <person name="Culley D."/>
            <person name="Daum C."/>
            <person name="Ezra D."/>
            <person name="Gonzalez J."/>
            <person name="Henrissat B."/>
            <person name="Kuo A."/>
            <person name="Liang C."/>
            <person name="Lipzen A."/>
            <person name="Lutzoni F."/>
            <person name="Magnuson J."/>
            <person name="Mondo S."/>
            <person name="Nolan M."/>
            <person name="Ohm R."/>
            <person name="Pangilinan J."/>
            <person name="Park H.-J."/>
            <person name="Ramirez L."/>
            <person name="Alfaro M."/>
            <person name="Sun H."/>
            <person name="Tritt A."/>
            <person name="Yoshinaga Y."/>
            <person name="Zwiers L.-H."/>
            <person name="Turgeon B."/>
            <person name="Goodwin S."/>
            <person name="Spatafora J."/>
            <person name="Crous P."/>
            <person name="Grigoriev I."/>
        </authorList>
    </citation>
    <scope>NUCLEOTIDE SEQUENCE</scope>
    <source>
        <strain evidence="10">CBS 262.69</strain>
    </source>
</reference>
<evidence type="ECO:0000256" key="1">
    <source>
        <dbReference type="ARBA" id="ARBA00001452"/>
    </source>
</evidence>
<dbReference type="GO" id="GO:0009272">
    <property type="term" value="P:fungal-type cell wall biogenesis"/>
    <property type="evidence" value="ECO:0007669"/>
    <property type="project" value="TreeGrafter"/>
</dbReference>
<evidence type="ECO:0000256" key="4">
    <source>
        <dbReference type="ARBA" id="ARBA00022729"/>
    </source>
</evidence>
<comment type="similarity">
    <text evidence="2 8">Belongs to the glycosyl hydrolase 76 family.</text>
</comment>
<evidence type="ECO:0000256" key="2">
    <source>
        <dbReference type="ARBA" id="ARBA00009699"/>
    </source>
</evidence>
<dbReference type="AlphaFoldDB" id="A0A6G1I0F9"/>
<dbReference type="SUPFAM" id="SSF48208">
    <property type="entry name" value="Six-hairpin glycosidases"/>
    <property type="match status" value="1"/>
</dbReference>
<accession>A0A6G1I0F9</accession>
<dbReference type="GO" id="GO:0008496">
    <property type="term" value="F:mannan endo-1,6-alpha-mannosidase activity"/>
    <property type="evidence" value="ECO:0007669"/>
    <property type="project" value="UniProtKB-UniRule"/>
</dbReference>
<dbReference type="Proteomes" id="UP000799640">
    <property type="component" value="Unassembled WGS sequence"/>
</dbReference>
<dbReference type="Gene3D" id="1.50.10.20">
    <property type="match status" value="1"/>
</dbReference>
<sequence>MHLRASLLIFSAAGAARALSFADDTSVKSSAQSIATGLLAFYPPSSNTPGAPIGLFPPPNDWWQAGAAWSALAEYARLTGDAGLNSVISTALAAQAGPNADFRPANQSSNETNFAQSLWALSALAADRALPPNPSLSYLSAAKTVAAQQAARWDMSSCGGGLNTSIAHPGATKDTLSLGYFFLLHAALALHTRDAAYAAWASRAYDWGLSAGLVTPAGNVFDFADAGNNCSSASTSRVQWSAGAGAFLWGAAAMYNLTFSQTWVTRTAAHLATVNATFFQAQSTTTLSDPACGGSCSMPQRAYKGLLAKALVRVADLAPFAHDQAQNLLVAATRSVVRGCGEGVEAGGKAVTCAVGGRTGVGEQVFALELTLGLVQGRLTLPGAAASRTAAGTAVPTATTKKGGGVRRGVGVGVLAVCLVGGVVVVGL</sequence>
<keyword evidence="6" id="KW-0325">Glycoprotein</keyword>
<dbReference type="EC" id="3.2.1.101" evidence="3 8"/>
<evidence type="ECO:0000256" key="5">
    <source>
        <dbReference type="ARBA" id="ARBA00022801"/>
    </source>
</evidence>
<evidence type="ECO:0000256" key="9">
    <source>
        <dbReference type="SAM" id="SignalP"/>
    </source>
</evidence>
<evidence type="ECO:0000256" key="8">
    <source>
        <dbReference type="PIRNR" id="PIRNR016302"/>
    </source>
</evidence>
<proteinExistence type="inferred from homology"/>
<keyword evidence="5 8" id="KW-0378">Hydrolase</keyword>
<feature type="chain" id="PRO_5026244777" description="Mannan endo-1,6-alpha-mannosidase" evidence="9">
    <location>
        <begin position="19"/>
        <end position="428"/>
    </location>
</feature>
<evidence type="ECO:0000256" key="7">
    <source>
        <dbReference type="ARBA" id="ARBA00023295"/>
    </source>
</evidence>
<feature type="signal peptide" evidence="9">
    <location>
        <begin position="1"/>
        <end position="18"/>
    </location>
</feature>
<dbReference type="InterPro" id="IPR014480">
    <property type="entry name" value="Mannan-1_6-alpha_mannosidase"/>
</dbReference>
<dbReference type="PANTHER" id="PTHR12145:SF36">
    <property type="entry name" value="MANNAN ENDO-1,6-ALPHA-MANNOSIDASE DCW1"/>
    <property type="match status" value="1"/>
</dbReference>
<dbReference type="InterPro" id="IPR005198">
    <property type="entry name" value="Glyco_hydro_76"/>
</dbReference>
<protein>
    <recommendedName>
        <fullName evidence="3 8">Mannan endo-1,6-alpha-mannosidase</fullName>
        <ecNumber evidence="3 8">3.2.1.101</ecNumber>
    </recommendedName>
</protein>
<dbReference type="Pfam" id="PF03663">
    <property type="entry name" value="Glyco_hydro_76"/>
    <property type="match status" value="1"/>
</dbReference>